<proteinExistence type="predicted"/>
<dbReference type="GO" id="GO:0000160">
    <property type="term" value="P:phosphorelay signal transduction system"/>
    <property type="evidence" value="ECO:0007669"/>
    <property type="project" value="UniProtKB-KW"/>
</dbReference>
<feature type="domain" description="HPt" evidence="2">
    <location>
        <begin position="56"/>
        <end position="117"/>
    </location>
</feature>
<dbReference type="Pfam" id="PF01627">
    <property type="entry name" value="Hpt"/>
    <property type="match status" value="1"/>
</dbReference>
<dbReference type="GO" id="GO:0004672">
    <property type="term" value="F:protein kinase activity"/>
    <property type="evidence" value="ECO:0007669"/>
    <property type="project" value="UniProtKB-ARBA"/>
</dbReference>
<name>A0A1W1YBL3_9HYPH</name>
<dbReference type="SUPFAM" id="SSF47226">
    <property type="entry name" value="Histidine-containing phosphotransfer domain, HPT domain"/>
    <property type="match status" value="1"/>
</dbReference>
<dbReference type="EMBL" id="FWXR01000001">
    <property type="protein sequence ID" value="SMC33546.1"/>
    <property type="molecule type" value="Genomic_DNA"/>
</dbReference>
<dbReference type="Proteomes" id="UP000192656">
    <property type="component" value="Unassembled WGS sequence"/>
</dbReference>
<dbReference type="Gene3D" id="1.20.120.160">
    <property type="entry name" value="HPT domain"/>
    <property type="match status" value="1"/>
</dbReference>
<evidence type="ECO:0000256" key="1">
    <source>
        <dbReference type="ARBA" id="ARBA00023012"/>
    </source>
</evidence>
<dbReference type="AlphaFoldDB" id="A0A1W1YBL3"/>
<reference evidence="3 4" key="1">
    <citation type="submission" date="2017-04" db="EMBL/GenBank/DDBJ databases">
        <authorList>
            <person name="Afonso C.L."/>
            <person name="Miller P.J."/>
            <person name="Scott M.A."/>
            <person name="Spackman E."/>
            <person name="Goraichik I."/>
            <person name="Dimitrov K.M."/>
            <person name="Suarez D.L."/>
            <person name="Swayne D.E."/>
        </authorList>
    </citation>
    <scope>NUCLEOTIDE SEQUENCE [LARGE SCALE GENOMIC DNA]</scope>
    <source>
        <strain evidence="3 4">CGMCC 1.10972</strain>
    </source>
</reference>
<evidence type="ECO:0000313" key="4">
    <source>
        <dbReference type="Proteomes" id="UP000192656"/>
    </source>
</evidence>
<gene>
    <name evidence="3" type="ORF">SAMN06297251_101138</name>
</gene>
<protein>
    <submittedName>
        <fullName evidence="3">HPt (Histidine-containing phosphotransfer) domain-containing protein</fullName>
    </submittedName>
</protein>
<dbReference type="InterPro" id="IPR008207">
    <property type="entry name" value="Sig_transdc_His_kin_Hpt_dom"/>
</dbReference>
<keyword evidence="4" id="KW-1185">Reference proteome</keyword>
<dbReference type="InterPro" id="IPR036641">
    <property type="entry name" value="HPT_dom_sf"/>
</dbReference>
<organism evidence="3 4">
    <name type="scientific">Fulvimarina manganoxydans</name>
    <dbReference type="NCBI Taxonomy" id="937218"/>
    <lineage>
        <taxon>Bacteria</taxon>
        <taxon>Pseudomonadati</taxon>
        <taxon>Pseudomonadota</taxon>
        <taxon>Alphaproteobacteria</taxon>
        <taxon>Hyphomicrobiales</taxon>
        <taxon>Aurantimonadaceae</taxon>
        <taxon>Fulvimarina</taxon>
    </lineage>
</organism>
<dbReference type="RefSeq" id="WP_170923123.1">
    <property type="nucleotide sequence ID" value="NZ_FWXR01000001.1"/>
</dbReference>
<keyword evidence="1" id="KW-0902">Two-component regulatory system</keyword>
<accession>A0A1W1YBL3</accession>
<evidence type="ECO:0000259" key="2">
    <source>
        <dbReference type="Pfam" id="PF01627"/>
    </source>
</evidence>
<sequence length="135" mass="14351">MAKASKKAVVEASGRSVADRPHPMELLSIDASSSPIDLAHLREQTCGDAGLAREVIVMLADQIAMAERQLPSLSPEGRVRLAHGLKGAARNIGAFRLAAAADWMEARPFEADALAAFVGEMDLARQMAVELSRSS</sequence>
<evidence type="ECO:0000313" key="3">
    <source>
        <dbReference type="EMBL" id="SMC33546.1"/>
    </source>
</evidence>